<organism evidence="1 2">
    <name type="scientific">Denitratisoma oestradiolicum</name>
    <dbReference type="NCBI Taxonomy" id="311182"/>
    <lineage>
        <taxon>Bacteria</taxon>
        <taxon>Pseudomonadati</taxon>
        <taxon>Pseudomonadota</taxon>
        <taxon>Betaproteobacteria</taxon>
        <taxon>Nitrosomonadales</taxon>
        <taxon>Sterolibacteriaceae</taxon>
        <taxon>Denitratisoma</taxon>
    </lineage>
</organism>
<keyword evidence="2" id="KW-1185">Reference proteome</keyword>
<dbReference type="RefSeq" id="WP_145772031.1">
    <property type="nucleotide sequence ID" value="NZ_LR778301.1"/>
</dbReference>
<gene>
    <name evidence="1" type="ORF">DENOEST_3886</name>
</gene>
<protein>
    <recommendedName>
        <fullName evidence="3">Molecular chaperone</fullName>
    </recommendedName>
</protein>
<reference evidence="1 2" key="1">
    <citation type="submission" date="2020-03" db="EMBL/GenBank/DDBJ databases">
        <authorList>
            <consortium name="Genoscope - CEA"/>
            <person name="William W."/>
        </authorList>
    </citation>
    <scope>NUCLEOTIDE SEQUENCE [LARGE SCALE GENOMIC DNA]</scope>
    <source>
        <strain evidence="2">DSM 16959</strain>
    </source>
</reference>
<dbReference type="Proteomes" id="UP000515733">
    <property type="component" value="Chromosome"/>
</dbReference>
<dbReference type="OrthoDB" id="9177203at2"/>
<accession>A0A6S6Y6A2</accession>
<proteinExistence type="predicted"/>
<evidence type="ECO:0000313" key="1">
    <source>
        <dbReference type="EMBL" id="CAB1371040.1"/>
    </source>
</evidence>
<sequence length="525" mass="56443">MAFDLPLLDGRQTPAFIDPAGGLAWLADLPLANPTEAAARLTEQIGILNRHPLEPGARRALLDALAPAIGELQQSLGQRFIGKPLPLAVAEQMALEAALALGRARVDGYLRCVETVEPGPNSALALQRALAAQVDVQQILILARRQPGASHWRTLHGLIALAEQQGVVEQEVDVPGHSHLITPLAAYGAALLIQAAGPHEISQRQLPWMLRWARRWGGKLRLLSSPPTLMDALPLCVALGGDRPPVVMPGKDADSRYLDTMALRKSIKQRMAQLEQGVAPGELQLGDDCPQPACGQLLAQLYQRWCKGAMPRQQERNAGSGPCPLVPGLAAAHYQLYGRKILKQPVVKSVEQLRQERERMATFGTSQFIQKDLVAEAHPEFEPEDAWELINASATGLRLVRPAATTGARIGPGRLFAVVPPGAKTYTLAMARWLLTETDGSLHVGLLLLPGPAIPVGVRTEAKEALRPGFRLPPAAAGEASSLILPPGSFRLGRVVEVQEGGKTSQCRLTALLSRGDDHERAGYA</sequence>
<dbReference type="AlphaFoldDB" id="A0A6S6Y6A2"/>
<evidence type="ECO:0008006" key="3">
    <source>
        <dbReference type="Google" id="ProtNLM"/>
    </source>
</evidence>
<evidence type="ECO:0000313" key="2">
    <source>
        <dbReference type="Proteomes" id="UP000515733"/>
    </source>
</evidence>
<dbReference type="EMBL" id="LR778301">
    <property type="protein sequence ID" value="CAB1371040.1"/>
    <property type="molecule type" value="Genomic_DNA"/>
</dbReference>
<name>A0A6S6Y6A2_9PROT</name>
<dbReference type="KEGG" id="doe:DENOEST_3886"/>